<sequence length="253" mass="28971">MKKFAIILTIIALVALTWALSGDTENEIERLEWRQLKKQEDRLYKLADFLVRHPDPRKASDLHLFFSRDVINDILAGTKETKVALPKTEGLVLTWKHLEVDFDQYAPSVVAEAQVTKEGSSLQVDAAVRTQLHIHANPGGETAELKIEIHEIVPRARWSIFKLELKWLAGKLLALNHHELATIDLNYEIPLDWQTTLSVDGEKKPLSFEVERGRIHGDLTLPALSQPARWSLRQWFFLPDGLHLFLDLNLEEP</sequence>
<gene>
    <name evidence="1" type="ORF">J3U87_33310</name>
</gene>
<organism evidence="1 2">
    <name type="scientific">Sulfidibacter corallicola</name>
    <dbReference type="NCBI Taxonomy" id="2818388"/>
    <lineage>
        <taxon>Bacteria</taxon>
        <taxon>Pseudomonadati</taxon>
        <taxon>Acidobacteriota</taxon>
        <taxon>Holophagae</taxon>
        <taxon>Acanthopleuribacterales</taxon>
        <taxon>Acanthopleuribacteraceae</taxon>
        <taxon>Sulfidibacter</taxon>
    </lineage>
</organism>
<dbReference type="Proteomes" id="UP000663929">
    <property type="component" value="Chromosome"/>
</dbReference>
<dbReference type="AlphaFoldDB" id="A0A8A4TKE9"/>
<dbReference type="RefSeq" id="WP_237380233.1">
    <property type="nucleotide sequence ID" value="NZ_CP071793.1"/>
</dbReference>
<name>A0A8A4TKE9_SULCO</name>
<evidence type="ECO:0000313" key="1">
    <source>
        <dbReference type="EMBL" id="QTD50489.1"/>
    </source>
</evidence>
<protein>
    <submittedName>
        <fullName evidence="1">Uncharacterized protein</fullName>
    </submittedName>
</protein>
<accession>A0A8A4TKE9</accession>
<dbReference type="EMBL" id="CP071793">
    <property type="protein sequence ID" value="QTD50489.1"/>
    <property type="molecule type" value="Genomic_DNA"/>
</dbReference>
<dbReference type="KEGG" id="scor:J3U87_33310"/>
<keyword evidence="2" id="KW-1185">Reference proteome</keyword>
<evidence type="ECO:0000313" key="2">
    <source>
        <dbReference type="Proteomes" id="UP000663929"/>
    </source>
</evidence>
<reference evidence="1" key="1">
    <citation type="submission" date="2021-03" db="EMBL/GenBank/DDBJ databases">
        <title>Acanthopleuribacteraceae sp. M133.</title>
        <authorList>
            <person name="Wang G."/>
        </authorList>
    </citation>
    <scope>NUCLEOTIDE SEQUENCE</scope>
    <source>
        <strain evidence="1">M133</strain>
    </source>
</reference>
<proteinExistence type="predicted"/>